<sequence length="508" mass="54804">MIKFLKTKLGISLSAVVLVVLVISLFYIFKSPAPLVTITARKGDIAENISVTGSVTSAENVDLAFQRSGQVAWVTVEAGARVRAGQVLMSLNIAELNGQRQLQRARVNEAQARLDQLVAGASVEDIKLAETAVTNAKQSVIDKLQDGYTKAEDAIHNKADQFFFNPRSINPQLKLFPVVEGNTEYYLQSTRLQFGSAVFPAWQKWLGEVNLTGDFSVYLNTETSYLNQVKLFLDTLGALVNNANTYYLQDYLITVEMPSTLKIDIATARANVNTALSNLVAVQGSLKTAQDQLALKQAPPTSESRAIYQAQLDQAKANLAVIEAQIAQNVIVSPVAGVITAVNFKRGETATVGAAAVAVFNDARFEIDTNIPETDIGKVGVGDLVDITIDAFAGEEFTGKVARTDPGKQIVDGVVNYKVVIIFDKLDPRFKDGLTANLEIQVAQKSGVVILPQVAILENDEGTFVKKISGDKTTQEPVTVGMRAKNGDVEVISGVVEGEVVENIGIKK</sequence>
<protein>
    <submittedName>
        <fullName evidence="4">Uncharacterized protein</fullName>
    </submittedName>
</protein>
<keyword evidence="3" id="KW-1133">Transmembrane helix</keyword>
<keyword evidence="2" id="KW-0175">Coiled coil</keyword>
<dbReference type="Proteomes" id="UP000177478">
    <property type="component" value="Unassembled WGS sequence"/>
</dbReference>
<dbReference type="Gene3D" id="2.40.30.170">
    <property type="match status" value="1"/>
</dbReference>
<dbReference type="GO" id="GO:0030313">
    <property type="term" value="C:cell envelope"/>
    <property type="evidence" value="ECO:0007669"/>
    <property type="project" value="UniProtKB-SubCell"/>
</dbReference>
<evidence type="ECO:0000256" key="3">
    <source>
        <dbReference type="SAM" id="Phobius"/>
    </source>
</evidence>
<comment type="caution">
    <text evidence="4">The sequence shown here is derived from an EMBL/GenBank/DDBJ whole genome shotgun (WGS) entry which is preliminary data.</text>
</comment>
<evidence type="ECO:0000313" key="5">
    <source>
        <dbReference type="Proteomes" id="UP000177478"/>
    </source>
</evidence>
<dbReference type="InterPro" id="IPR050465">
    <property type="entry name" value="UPF0194_transport"/>
</dbReference>
<dbReference type="PANTHER" id="PTHR32347">
    <property type="entry name" value="EFFLUX SYSTEM COMPONENT YKNX-RELATED"/>
    <property type="match status" value="1"/>
</dbReference>
<dbReference type="SUPFAM" id="SSF111369">
    <property type="entry name" value="HlyD-like secretion proteins"/>
    <property type="match status" value="2"/>
</dbReference>
<reference evidence="4 5" key="1">
    <citation type="journal article" date="2016" name="Nat. Commun.">
        <title>Thousands of microbial genomes shed light on interconnected biogeochemical processes in an aquifer system.</title>
        <authorList>
            <person name="Anantharaman K."/>
            <person name="Brown C.T."/>
            <person name="Hug L.A."/>
            <person name="Sharon I."/>
            <person name="Castelle C.J."/>
            <person name="Probst A.J."/>
            <person name="Thomas B.C."/>
            <person name="Singh A."/>
            <person name="Wilkins M.J."/>
            <person name="Karaoz U."/>
            <person name="Brodie E.L."/>
            <person name="Williams K.H."/>
            <person name="Hubbard S.S."/>
            <person name="Banfield J.F."/>
        </authorList>
    </citation>
    <scope>NUCLEOTIDE SEQUENCE [LARGE SCALE GENOMIC DNA]</scope>
</reference>
<keyword evidence="3" id="KW-0812">Transmembrane</keyword>
<dbReference type="Gene3D" id="2.40.50.100">
    <property type="match status" value="2"/>
</dbReference>
<organism evidence="4 5">
    <name type="scientific">Candidatus Yanofskybacteria bacterium RIFCSPHIGHO2_12_FULL_45_19b</name>
    <dbReference type="NCBI Taxonomy" id="1802689"/>
    <lineage>
        <taxon>Bacteria</taxon>
        <taxon>Candidatus Yanofskyibacteriota</taxon>
    </lineage>
</organism>
<dbReference type="EMBL" id="MGKD01000013">
    <property type="protein sequence ID" value="OGN19508.1"/>
    <property type="molecule type" value="Genomic_DNA"/>
</dbReference>
<evidence type="ECO:0000256" key="1">
    <source>
        <dbReference type="ARBA" id="ARBA00004196"/>
    </source>
</evidence>
<dbReference type="AlphaFoldDB" id="A0A1F8G3Y1"/>
<evidence type="ECO:0000313" key="4">
    <source>
        <dbReference type="EMBL" id="OGN19508.1"/>
    </source>
</evidence>
<dbReference type="PRINTS" id="PR01490">
    <property type="entry name" value="RTXTOXIND"/>
</dbReference>
<dbReference type="STRING" id="1802689.A3F25_00190"/>
<evidence type="ECO:0000256" key="2">
    <source>
        <dbReference type="ARBA" id="ARBA00023054"/>
    </source>
</evidence>
<keyword evidence="3" id="KW-0472">Membrane</keyword>
<feature type="transmembrane region" description="Helical" evidence="3">
    <location>
        <begin position="9"/>
        <end position="29"/>
    </location>
</feature>
<gene>
    <name evidence="4" type="ORF">A3F25_00190</name>
</gene>
<comment type="subcellular location">
    <subcellularLocation>
        <location evidence="1">Cell envelope</location>
    </subcellularLocation>
</comment>
<dbReference type="PANTHER" id="PTHR32347:SF23">
    <property type="entry name" value="BLL5650 PROTEIN"/>
    <property type="match status" value="1"/>
</dbReference>
<name>A0A1F8G3Y1_9BACT</name>
<dbReference type="Gene3D" id="6.20.50.140">
    <property type="match status" value="1"/>
</dbReference>
<proteinExistence type="predicted"/>
<accession>A0A1F8G3Y1</accession>